<proteinExistence type="predicted"/>
<accession>A0A1I7T0F6</accession>
<evidence type="ECO:0000313" key="2">
    <source>
        <dbReference type="WBParaSite" id="Csp11.Scaffold442.g1221.t1"/>
    </source>
</evidence>
<reference evidence="2" key="1">
    <citation type="submission" date="2016-11" db="UniProtKB">
        <authorList>
            <consortium name="WormBaseParasite"/>
        </authorList>
    </citation>
    <scope>IDENTIFICATION</scope>
</reference>
<name>A0A1I7T0F6_9PELO</name>
<dbReference type="Proteomes" id="UP000095282">
    <property type="component" value="Unplaced"/>
</dbReference>
<sequence>MDVEGLTQVEKEILEQNASLLLAVDDVKVHNCIVPACMNLIETLKGQITMKDVIGITRDQKVKHFHPTCVNQGGVAFGLGKRKSKMSSKYMYVPDMETVCYDGMTMFLFTIARAVRAAIMRGTREIGRYLYQKRFFVSGKLNAEIKIKQEKERQYAEERVNRAKKPKIIVVEEFF</sequence>
<organism evidence="1 2">
    <name type="scientific">Caenorhabditis tropicalis</name>
    <dbReference type="NCBI Taxonomy" id="1561998"/>
    <lineage>
        <taxon>Eukaryota</taxon>
        <taxon>Metazoa</taxon>
        <taxon>Ecdysozoa</taxon>
        <taxon>Nematoda</taxon>
        <taxon>Chromadorea</taxon>
        <taxon>Rhabditida</taxon>
        <taxon>Rhabditina</taxon>
        <taxon>Rhabditomorpha</taxon>
        <taxon>Rhabditoidea</taxon>
        <taxon>Rhabditidae</taxon>
        <taxon>Peloderinae</taxon>
        <taxon>Caenorhabditis</taxon>
    </lineage>
</organism>
<evidence type="ECO:0000313" key="1">
    <source>
        <dbReference type="Proteomes" id="UP000095282"/>
    </source>
</evidence>
<protein>
    <submittedName>
        <fullName evidence="2">Recombinase domain-containing protein</fullName>
    </submittedName>
</protein>
<dbReference type="WBParaSite" id="Csp11.Scaffold442.g1221.t1">
    <property type="protein sequence ID" value="Csp11.Scaffold442.g1221.t1"/>
    <property type="gene ID" value="Csp11.Scaffold442.g1221"/>
</dbReference>
<dbReference type="AlphaFoldDB" id="A0A1I7T0F6"/>
<keyword evidence="1" id="KW-1185">Reference proteome</keyword>